<dbReference type="InterPro" id="IPR016181">
    <property type="entry name" value="Acyl_CoA_acyltransferase"/>
</dbReference>
<dbReference type="EMBL" id="SMSJ01000003">
    <property type="protein sequence ID" value="TDH63930.1"/>
    <property type="molecule type" value="Genomic_DNA"/>
</dbReference>
<dbReference type="InterPro" id="IPR000182">
    <property type="entry name" value="GNAT_dom"/>
</dbReference>
<feature type="domain" description="N-acetyltransferase" evidence="1">
    <location>
        <begin position="3"/>
        <end position="160"/>
    </location>
</feature>
<dbReference type="CDD" id="cd04301">
    <property type="entry name" value="NAT_SF"/>
    <property type="match status" value="1"/>
</dbReference>
<dbReference type="RefSeq" id="WP_133287210.1">
    <property type="nucleotide sequence ID" value="NZ_SMSJ01000003.1"/>
</dbReference>
<sequence length="160" mass="16522">MTPAWRPMTEADLSAVQVLADRLHPDYPESPVVFAERLALAPAGCRVLAADTRLLGYAITHPWTGTAPPPLGAVLGALPPRPGVWHIHDIALDPAARGGGHAATVLRALLAASPLPRATLVAIPGTAGYWARQGFRDAAVGDAAALASYGAGARFMARPG</sequence>
<dbReference type="Gene3D" id="3.40.630.30">
    <property type="match status" value="1"/>
</dbReference>
<dbReference type="Proteomes" id="UP000295096">
    <property type="component" value="Unassembled WGS sequence"/>
</dbReference>
<reference evidence="2 3" key="1">
    <citation type="journal article" date="2016" name="J. Microbiol.">
        <title>Dankookia rubra gen. nov., sp. nov., an alphaproteobacterium isolated from sediment of a shallow stream.</title>
        <authorList>
            <person name="Kim W.H."/>
            <person name="Kim D.H."/>
            <person name="Kang K."/>
            <person name="Ahn T.Y."/>
        </authorList>
    </citation>
    <scope>NUCLEOTIDE SEQUENCE [LARGE SCALE GENOMIC DNA]</scope>
    <source>
        <strain evidence="2 3">JCM30602</strain>
    </source>
</reference>
<comment type="caution">
    <text evidence="2">The sequence shown here is derived from an EMBL/GenBank/DDBJ whole genome shotgun (WGS) entry which is preliminary data.</text>
</comment>
<name>A0A4R5QKE8_9PROT</name>
<dbReference type="GO" id="GO:0016747">
    <property type="term" value="F:acyltransferase activity, transferring groups other than amino-acyl groups"/>
    <property type="evidence" value="ECO:0007669"/>
    <property type="project" value="InterPro"/>
</dbReference>
<evidence type="ECO:0000259" key="1">
    <source>
        <dbReference type="PROSITE" id="PS51186"/>
    </source>
</evidence>
<dbReference type="Pfam" id="PF00583">
    <property type="entry name" value="Acetyltransf_1"/>
    <property type="match status" value="1"/>
</dbReference>
<dbReference type="SUPFAM" id="SSF55729">
    <property type="entry name" value="Acyl-CoA N-acyltransferases (Nat)"/>
    <property type="match status" value="1"/>
</dbReference>
<keyword evidence="3" id="KW-1185">Reference proteome</keyword>
<dbReference type="PROSITE" id="PS51186">
    <property type="entry name" value="GNAT"/>
    <property type="match status" value="1"/>
</dbReference>
<protein>
    <submittedName>
        <fullName evidence="2">GNAT family N-acetyltransferase</fullName>
    </submittedName>
</protein>
<keyword evidence="2" id="KW-0808">Transferase</keyword>
<evidence type="ECO:0000313" key="2">
    <source>
        <dbReference type="EMBL" id="TDH63930.1"/>
    </source>
</evidence>
<organism evidence="2 3">
    <name type="scientific">Dankookia rubra</name>
    <dbReference type="NCBI Taxonomy" id="1442381"/>
    <lineage>
        <taxon>Bacteria</taxon>
        <taxon>Pseudomonadati</taxon>
        <taxon>Pseudomonadota</taxon>
        <taxon>Alphaproteobacteria</taxon>
        <taxon>Acetobacterales</taxon>
        <taxon>Roseomonadaceae</taxon>
        <taxon>Dankookia</taxon>
    </lineage>
</organism>
<gene>
    <name evidence="2" type="ORF">E2C06_03610</name>
</gene>
<accession>A0A4R5QKE8</accession>
<dbReference type="AlphaFoldDB" id="A0A4R5QKE8"/>
<dbReference type="OrthoDB" id="359414at2"/>
<proteinExistence type="predicted"/>
<evidence type="ECO:0000313" key="3">
    <source>
        <dbReference type="Proteomes" id="UP000295096"/>
    </source>
</evidence>